<feature type="non-terminal residue" evidence="5">
    <location>
        <position position="1"/>
    </location>
</feature>
<comment type="caution">
    <text evidence="5">The sequence shown here is derived from an EMBL/GenBank/DDBJ whole genome shotgun (WGS) entry which is preliminary data.</text>
</comment>
<proteinExistence type="predicted"/>
<dbReference type="InterPro" id="IPR002126">
    <property type="entry name" value="Cadherin-like_dom"/>
</dbReference>
<comment type="subcellular location">
    <subcellularLocation>
        <location evidence="1">Membrane</location>
    </subcellularLocation>
</comment>
<evidence type="ECO:0000313" key="5">
    <source>
        <dbReference type="EMBL" id="POI28522.1"/>
    </source>
</evidence>
<organism evidence="5 6">
    <name type="scientific">Bambusicola thoracicus</name>
    <name type="common">Chinese bamboo-partridge</name>
    <name type="synonym">Perdix thoracica</name>
    <dbReference type="NCBI Taxonomy" id="9083"/>
    <lineage>
        <taxon>Eukaryota</taxon>
        <taxon>Metazoa</taxon>
        <taxon>Chordata</taxon>
        <taxon>Craniata</taxon>
        <taxon>Vertebrata</taxon>
        <taxon>Euteleostomi</taxon>
        <taxon>Archelosauria</taxon>
        <taxon>Archosauria</taxon>
        <taxon>Dinosauria</taxon>
        <taxon>Saurischia</taxon>
        <taxon>Theropoda</taxon>
        <taxon>Coelurosauria</taxon>
        <taxon>Aves</taxon>
        <taxon>Neognathae</taxon>
        <taxon>Galloanserae</taxon>
        <taxon>Galliformes</taxon>
        <taxon>Phasianidae</taxon>
        <taxon>Perdicinae</taxon>
        <taxon>Bambusicola</taxon>
    </lineage>
</organism>
<dbReference type="Gene3D" id="2.60.40.60">
    <property type="entry name" value="Cadherins"/>
    <property type="match status" value="1"/>
</dbReference>
<dbReference type="PROSITE" id="PS50268">
    <property type="entry name" value="CADHERIN_2"/>
    <property type="match status" value="1"/>
</dbReference>
<keyword evidence="6" id="KW-1185">Reference proteome</keyword>
<gene>
    <name evidence="5" type="ORF">CIB84_007727</name>
</gene>
<dbReference type="InterPro" id="IPR015919">
    <property type="entry name" value="Cadherin-like_sf"/>
</dbReference>
<dbReference type="SUPFAM" id="SSF49313">
    <property type="entry name" value="Cadherin-like"/>
    <property type="match status" value="1"/>
</dbReference>
<keyword evidence="3" id="KW-0106">Calcium</keyword>
<reference evidence="5 6" key="1">
    <citation type="submission" date="2018-01" db="EMBL/GenBank/DDBJ databases">
        <title>Comparison of the Chinese Bamboo Partridge and Red Junglefowl genome sequences highlights the importance of demography in genome evolution.</title>
        <authorList>
            <person name="Tiley G.P."/>
            <person name="Kimball R.T."/>
            <person name="Braun E.L."/>
            <person name="Burleigh J.G."/>
        </authorList>
    </citation>
    <scope>NUCLEOTIDE SEQUENCE [LARGE SCALE GENOMIC DNA]</scope>
    <source>
        <strain evidence="5">RTK389</strain>
        <tissue evidence="5">Blood</tissue>
    </source>
</reference>
<dbReference type="GO" id="GO:0007156">
    <property type="term" value="P:homophilic cell adhesion via plasma membrane adhesion molecules"/>
    <property type="evidence" value="ECO:0007669"/>
    <property type="project" value="InterPro"/>
</dbReference>
<dbReference type="CDD" id="cd11304">
    <property type="entry name" value="Cadherin_repeat"/>
    <property type="match status" value="1"/>
</dbReference>
<sequence>ATDPDAGGNGLLMYSLLNHQEQFDVNENTGQIYTVSVVGFSGPIFLGLQAADQGGLTAHTTVNATIYVTSSSNIVVFVLNQKINAVERNIAEVKRVLEEKLEWNVYTIDVYCNELERRTRNSINETFIKIIAVDNADGEIPAEDVKRFVQSIFWMPELYI</sequence>
<dbReference type="OrthoDB" id="9212258at2759"/>
<feature type="domain" description="Cadherin" evidence="4">
    <location>
        <begin position="1"/>
        <end position="77"/>
    </location>
</feature>
<accession>A0A2P4SWM2</accession>
<dbReference type="GO" id="GO:0005509">
    <property type="term" value="F:calcium ion binding"/>
    <property type="evidence" value="ECO:0007669"/>
    <property type="project" value="UniProtKB-UniRule"/>
</dbReference>
<evidence type="ECO:0000256" key="2">
    <source>
        <dbReference type="ARBA" id="ARBA00023136"/>
    </source>
</evidence>
<keyword evidence="2" id="KW-0472">Membrane</keyword>
<evidence type="ECO:0000256" key="1">
    <source>
        <dbReference type="ARBA" id="ARBA00004370"/>
    </source>
</evidence>
<dbReference type="AlphaFoldDB" id="A0A2P4SWM2"/>
<protein>
    <recommendedName>
        <fullName evidence="4">Cadherin domain-containing protein</fullName>
    </recommendedName>
</protein>
<dbReference type="GO" id="GO:0016020">
    <property type="term" value="C:membrane"/>
    <property type="evidence" value="ECO:0007669"/>
    <property type="project" value="UniProtKB-SubCell"/>
</dbReference>
<evidence type="ECO:0000313" key="6">
    <source>
        <dbReference type="Proteomes" id="UP000237246"/>
    </source>
</evidence>
<name>A0A2P4SWM2_BAMTH</name>
<dbReference type="Proteomes" id="UP000237246">
    <property type="component" value="Unassembled WGS sequence"/>
</dbReference>
<evidence type="ECO:0000256" key="3">
    <source>
        <dbReference type="PROSITE-ProRule" id="PRU00043"/>
    </source>
</evidence>
<evidence type="ECO:0000259" key="4">
    <source>
        <dbReference type="PROSITE" id="PS50268"/>
    </source>
</evidence>
<dbReference type="EMBL" id="PPHD01019009">
    <property type="protein sequence ID" value="POI28522.1"/>
    <property type="molecule type" value="Genomic_DNA"/>
</dbReference>